<organism evidence="1 2">
    <name type="scientific">Halomonas johnsoniae</name>
    <dbReference type="NCBI Taxonomy" id="502832"/>
    <lineage>
        <taxon>Bacteria</taxon>
        <taxon>Pseudomonadati</taxon>
        <taxon>Pseudomonadota</taxon>
        <taxon>Gammaproteobacteria</taxon>
        <taxon>Oceanospirillales</taxon>
        <taxon>Halomonadaceae</taxon>
        <taxon>Halomonas</taxon>
    </lineage>
</organism>
<name>A0ABQ2WU22_9GAMM</name>
<accession>A0ABQ2WU22</accession>
<dbReference type="EMBL" id="BMXO01000029">
    <property type="protein sequence ID" value="GGW71877.1"/>
    <property type="molecule type" value="Genomic_DNA"/>
</dbReference>
<evidence type="ECO:0000313" key="1">
    <source>
        <dbReference type="EMBL" id="GGW71877.1"/>
    </source>
</evidence>
<reference evidence="2" key="1">
    <citation type="journal article" date="2019" name="Int. J. Syst. Evol. Microbiol.">
        <title>The Global Catalogue of Microorganisms (GCM) 10K type strain sequencing project: providing services to taxonomists for standard genome sequencing and annotation.</title>
        <authorList>
            <consortium name="The Broad Institute Genomics Platform"/>
            <consortium name="The Broad Institute Genome Sequencing Center for Infectious Disease"/>
            <person name="Wu L."/>
            <person name="Ma J."/>
        </authorList>
    </citation>
    <scope>NUCLEOTIDE SEQUENCE [LARGE SCALE GENOMIC DNA]</scope>
    <source>
        <strain evidence="2">KCTC 22157</strain>
    </source>
</reference>
<dbReference type="Proteomes" id="UP000647585">
    <property type="component" value="Unassembled WGS sequence"/>
</dbReference>
<proteinExistence type="predicted"/>
<comment type="caution">
    <text evidence="1">The sequence shown here is derived from an EMBL/GenBank/DDBJ whole genome shotgun (WGS) entry which is preliminary data.</text>
</comment>
<sequence length="55" mass="6333">MVPPSSVKVSRAPTYSISRDQIFDYGAITRYGQTSQSVRLIRHTLKGWSPFARRY</sequence>
<protein>
    <submittedName>
        <fullName evidence="1">Uncharacterized protein</fullName>
    </submittedName>
</protein>
<gene>
    <name evidence="1" type="ORF">GCM10007158_35190</name>
</gene>
<evidence type="ECO:0000313" key="2">
    <source>
        <dbReference type="Proteomes" id="UP000647585"/>
    </source>
</evidence>
<keyword evidence="2" id="KW-1185">Reference proteome</keyword>